<accession>A0ABR1L3F0</accession>
<evidence type="ECO:0000313" key="2">
    <source>
        <dbReference type="EMBL" id="KAK7529734.1"/>
    </source>
</evidence>
<proteinExistence type="predicted"/>
<sequence length="236" mass="26251">MCELSCKHKLPPFLSLSPRIPTRSNRWTHRTTLTRPSLSKLSPACLHPLSSHGRDRLRIGSSQARRSTCRACRPRPLRPVPCLSSFSVSSFPCSLNPHLSPSNTLSRSPALRCPGSQRPRQTGTAPCFSPLRRLLLSSPLYRPKPNRRNRSSDSMATLAGELVNVGRDGEGDSDGDRNGPSGDQRARAQWRCGGMPERSLERGRRAERRGIRSGWRHVEKRVGTAVIRRGRPSCCC</sequence>
<comment type="caution">
    <text evidence="2">The sequence shown here is derived from an EMBL/GenBank/DDBJ whole genome shotgun (WGS) entry which is preliminary data.</text>
</comment>
<protein>
    <submittedName>
        <fullName evidence="2">Uncharacterized protein</fullName>
    </submittedName>
</protein>
<evidence type="ECO:0000256" key="1">
    <source>
        <dbReference type="SAM" id="MobiDB-lite"/>
    </source>
</evidence>
<feature type="region of interest" description="Disordered" evidence="1">
    <location>
        <begin position="164"/>
        <end position="189"/>
    </location>
</feature>
<name>A0ABR1L3F0_9PEZI</name>
<evidence type="ECO:0000313" key="3">
    <source>
        <dbReference type="Proteomes" id="UP001365128"/>
    </source>
</evidence>
<reference evidence="2 3" key="1">
    <citation type="submission" date="2024-04" db="EMBL/GenBank/DDBJ databases">
        <title>Phyllosticta paracitricarpa is synonymous to the EU quarantine fungus P. citricarpa based on phylogenomic analyses.</title>
        <authorList>
            <consortium name="Lawrence Berkeley National Laboratory"/>
            <person name="Van Ingen-Buijs V.A."/>
            <person name="Van Westerhoven A.C."/>
            <person name="Haridas S."/>
            <person name="Skiadas P."/>
            <person name="Martin F."/>
            <person name="Groenewald J.Z."/>
            <person name="Crous P.W."/>
            <person name="Seidl M.F."/>
        </authorList>
    </citation>
    <scope>NUCLEOTIDE SEQUENCE [LARGE SCALE GENOMIC DNA]</scope>
    <source>
        <strain evidence="2 3">CBS 122670</strain>
    </source>
</reference>
<keyword evidence="3" id="KW-1185">Reference proteome</keyword>
<gene>
    <name evidence="2" type="ORF">IWX46DRAFT_413851</name>
</gene>
<dbReference type="Proteomes" id="UP001365128">
    <property type="component" value="Unassembled WGS sequence"/>
</dbReference>
<feature type="region of interest" description="Disordered" evidence="1">
    <location>
        <begin position="138"/>
        <end position="157"/>
    </location>
</feature>
<dbReference type="EMBL" id="JBBPDW010000067">
    <property type="protein sequence ID" value="KAK7529734.1"/>
    <property type="molecule type" value="Genomic_DNA"/>
</dbReference>
<feature type="compositionally biased region" description="Basic and acidic residues" evidence="1">
    <location>
        <begin position="167"/>
        <end position="177"/>
    </location>
</feature>
<organism evidence="2 3">
    <name type="scientific">Phyllosticta citricarpa</name>
    <dbReference type="NCBI Taxonomy" id="55181"/>
    <lineage>
        <taxon>Eukaryota</taxon>
        <taxon>Fungi</taxon>
        <taxon>Dikarya</taxon>
        <taxon>Ascomycota</taxon>
        <taxon>Pezizomycotina</taxon>
        <taxon>Dothideomycetes</taxon>
        <taxon>Dothideomycetes incertae sedis</taxon>
        <taxon>Botryosphaeriales</taxon>
        <taxon>Phyllostictaceae</taxon>
        <taxon>Phyllosticta</taxon>
    </lineage>
</organism>
<feature type="region of interest" description="Disordered" evidence="1">
    <location>
        <begin position="100"/>
        <end position="128"/>
    </location>
</feature>